<keyword evidence="2" id="KW-1185">Reference proteome</keyword>
<accession>A0ACC0Y044</accession>
<name>A0ACC0Y044_9ROSI</name>
<gene>
    <name evidence="1" type="ORF">Pint_35084</name>
</gene>
<dbReference type="Proteomes" id="UP001163603">
    <property type="component" value="Chromosome 9"/>
</dbReference>
<evidence type="ECO:0000313" key="1">
    <source>
        <dbReference type="EMBL" id="KAJ0027480.1"/>
    </source>
</evidence>
<comment type="caution">
    <text evidence="1">The sequence shown here is derived from an EMBL/GenBank/DDBJ whole genome shotgun (WGS) entry which is preliminary data.</text>
</comment>
<proteinExistence type="predicted"/>
<sequence length="347" mass="38984">MSEFLSSIPLSSSLCGSKFGTLSSKLRPNNANIRNGKLQLFMCSFKPNTSKNGSQNQDMFGELELKEKVGMNSSTVENGREIVELKEEKKSQKSEDENSVGLERPRLRRGKQVMRRSNMLAKQVISIQSAVSLGYVSQLWVDTTSWVVLVVEVRPNLLSGESERFLLQDVSQVGDVVLVEDETVTEKDFKMVGLDTLVGYRVVTPGKRNIGKVRGYTFNINSGSVESLELDSFGISIIPSRNSNAICLSFFQVSTYALHVEDVLQVIADTIVVHEAAASHIQRLTKGIWDSQNPGTLTDELGEYADFERPGKFDDDRRTRRGFSRKKSHPKMREEAEDDWELPMDYL</sequence>
<organism evidence="1 2">
    <name type="scientific">Pistacia integerrima</name>
    <dbReference type="NCBI Taxonomy" id="434235"/>
    <lineage>
        <taxon>Eukaryota</taxon>
        <taxon>Viridiplantae</taxon>
        <taxon>Streptophyta</taxon>
        <taxon>Embryophyta</taxon>
        <taxon>Tracheophyta</taxon>
        <taxon>Spermatophyta</taxon>
        <taxon>Magnoliopsida</taxon>
        <taxon>eudicotyledons</taxon>
        <taxon>Gunneridae</taxon>
        <taxon>Pentapetalae</taxon>
        <taxon>rosids</taxon>
        <taxon>malvids</taxon>
        <taxon>Sapindales</taxon>
        <taxon>Anacardiaceae</taxon>
        <taxon>Pistacia</taxon>
    </lineage>
</organism>
<reference evidence="2" key="1">
    <citation type="journal article" date="2023" name="G3 (Bethesda)">
        <title>Genome assembly and association tests identify interacting loci associated with vigor, precocity, and sex in interspecific pistachio rootstocks.</title>
        <authorList>
            <person name="Palmer W."/>
            <person name="Jacygrad E."/>
            <person name="Sagayaradj S."/>
            <person name="Cavanaugh K."/>
            <person name="Han R."/>
            <person name="Bertier L."/>
            <person name="Beede B."/>
            <person name="Kafkas S."/>
            <person name="Golino D."/>
            <person name="Preece J."/>
            <person name="Michelmore R."/>
        </authorList>
    </citation>
    <scope>NUCLEOTIDE SEQUENCE [LARGE SCALE GENOMIC DNA]</scope>
</reference>
<protein>
    <submittedName>
        <fullName evidence="1">Uncharacterized protein</fullName>
    </submittedName>
</protein>
<evidence type="ECO:0000313" key="2">
    <source>
        <dbReference type="Proteomes" id="UP001163603"/>
    </source>
</evidence>
<dbReference type="EMBL" id="CM047744">
    <property type="protein sequence ID" value="KAJ0027480.1"/>
    <property type="molecule type" value="Genomic_DNA"/>
</dbReference>